<comment type="caution">
    <text evidence="2">The sequence shown here is derived from an EMBL/GenBank/DDBJ whole genome shotgun (WGS) entry which is preliminary data.</text>
</comment>
<reference evidence="2 3" key="1">
    <citation type="submission" date="2019-01" db="EMBL/GenBank/DDBJ databases">
        <title>A draft genome assembly of the solar-powered sea slug Elysia chlorotica.</title>
        <authorList>
            <person name="Cai H."/>
            <person name="Li Q."/>
            <person name="Fang X."/>
            <person name="Li J."/>
            <person name="Curtis N.E."/>
            <person name="Altenburger A."/>
            <person name="Shibata T."/>
            <person name="Feng M."/>
            <person name="Maeda T."/>
            <person name="Schwartz J.A."/>
            <person name="Shigenobu S."/>
            <person name="Lundholm N."/>
            <person name="Nishiyama T."/>
            <person name="Yang H."/>
            <person name="Hasebe M."/>
            <person name="Li S."/>
            <person name="Pierce S.K."/>
            <person name="Wang J."/>
        </authorList>
    </citation>
    <scope>NUCLEOTIDE SEQUENCE [LARGE SCALE GENOMIC DNA]</scope>
    <source>
        <strain evidence="2">EC2010</strain>
        <tissue evidence="2">Whole organism of an adult</tissue>
    </source>
</reference>
<accession>A0A3S1BC98</accession>
<evidence type="ECO:0000313" key="3">
    <source>
        <dbReference type="Proteomes" id="UP000271974"/>
    </source>
</evidence>
<dbReference type="Proteomes" id="UP000271974">
    <property type="component" value="Unassembled WGS sequence"/>
</dbReference>
<keyword evidence="3" id="KW-1185">Reference proteome</keyword>
<proteinExistence type="predicted"/>
<protein>
    <submittedName>
        <fullName evidence="2">Uncharacterized protein</fullName>
    </submittedName>
</protein>
<dbReference type="EMBL" id="RQTK01000406">
    <property type="protein sequence ID" value="RUS80196.1"/>
    <property type="molecule type" value="Genomic_DNA"/>
</dbReference>
<feature type="non-terminal residue" evidence="2">
    <location>
        <position position="110"/>
    </location>
</feature>
<organism evidence="2 3">
    <name type="scientific">Elysia chlorotica</name>
    <name type="common">Eastern emerald elysia</name>
    <name type="synonym">Sea slug</name>
    <dbReference type="NCBI Taxonomy" id="188477"/>
    <lineage>
        <taxon>Eukaryota</taxon>
        <taxon>Metazoa</taxon>
        <taxon>Spiralia</taxon>
        <taxon>Lophotrochozoa</taxon>
        <taxon>Mollusca</taxon>
        <taxon>Gastropoda</taxon>
        <taxon>Heterobranchia</taxon>
        <taxon>Euthyneura</taxon>
        <taxon>Panpulmonata</taxon>
        <taxon>Sacoglossa</taxon>
        <taxon>Placobranchoidea</taxon>
        <taxon>Plakobranchidae</taxon>
        <taxon>Elysia</taxon>
    </lineage>
</organism>
<dbReference type="OrthoDB" id="427410at2759"/>
<sequence length="110" mass="12011">MAKLVNSNDMQDVRDSHDIKSRLRPITAAPLGDADISSDQNYGPQKTDMNRNKEVGGFFSNSGSNCGVSNNNISNSNGSSSNFFSCNEEPLDINVRNLENLSLMDNFSSM</sequence>
<evidence type="ECO:0000313" key="2">
    <source>
        <dbReference type="EMBL" id="RUS80196.1"/>
    </source>
</evidence>
<feature type="compositionally biased region" description="Basic and acidic residues" evidence="1">
    <location>
        <begin position="11"/>
        <end position="21"/>
    </location>
</feature>
<evidence type="ECO:0000256" key="1">
    <source>
        <dbReference type="SAM" id="MobiDB-lite"/>
    </source>
</evidence>
<name>A0A3S1BC98_ELYCH</name>
<gene>
    <name evidence="2" type="ORF">EGW08_012053</name>
</gene>
<feature type="region of interest" description="Disordered" evidence="1">
    <location>
        <begin position="1"/>
        <end position="56"/>
    </location>
</feature>
<feature type="compositionally biased region" description="Polar residues" evidence="1">
    <location>
        <begin position="1"/>
        <end position="10"/>
    </location>
</feature>
<dbReference type="AlphaFoldDB" id="A0A3S1BC98"/>